<dbReference type="Proteomes" id="UP000218335">
    <property type="component" value="Unassembled WGS sequence"/>
</dbReference>
<sequence length="521" mass="61342">MKYFVPAWYDDDNGWCQLTQPFYVHSRKIQFDDAISLMSMHAQNDVEFKLLHLNYQPHLRLFLHKYDLYETAIWSLFDEIQGFDDALSRSFQFEDLEWPDDAEFVFSPYLIQVLTENGISKVYFNQDGYLIWLDDDEQYQQQRRYIFDERGYLSAIRYYENGEVCRQDYLTATGEVILRENKMTQQVEVMAPFQGEFNAPVYDSMDMLIQERFARYCARHLTEADQLIVSVHPQHQTLFWNVATRVPVCYSIFTKRNQTLNEAFIQSIGHSSKWLVDTSENEARLKALLVNHAQPPEILKMTPFDTQQLTNVSSQLHETYIGIWIEGMRDADLQQALQQLTTYIQREPSYRLVLLTQKDVAHVESWIRQWIHDINAQHNDKAVKDKAKAELIEAKAPTQIEEVVQLQSVPYEEDVRKVLTRLRIIIDLSEEPDLYVQIASVSVRIPQIHMFQSHYVTDFKNGIIIDHYEALHAALDYFLKTLKHWNAAYTFNTNRIETLRSKRMIAQLDQFLEGDNDGATV</sequence>
<gene>
    <name evidence="1" type="ORF">B5C08_01750</name>
</gene>
<evidence type="ECO:0000313" key="2">
    <source>
        <dbReference type="Proteomes" id="UP000218335"/>
    </source>
</evidence>
<dbReference type="GO" id="GO:0015031">
    <property type="term" value="P:protein transport"/>
    <property type="evidence" value="ECO:0007669"/>
    <property type="project" value="InterPro"/>
</dbReference>
<comment type="caution">
    <text evidence="1">The sequence shown here is derived from an EMBL/GenBank/DDBJ whole genome shotgun (WGS) entry which is preliminary data.</text>
</comment>
<name>A0A2A4H053_9STAP</name>
<evidence type="ECO:0000313" key="1">
    <source>
        <dbReference type="EMBL" id="PCF56784.1"/>
    </source>
</evidence>
<dbReference type="AlphaFoldDB" id="A0A2A4H053"/>
<reference evidence="1 2" key="1">
    <citation type="journal article" date="2017" name="PLoS ONE">
        <title>Development of a real-time PCR for detection of Staphylococcus pseudintermedius using a novel automated comparison of whole-genome sequences.</title>
        <authorList>
            <person name="Verstappen K.M."/>
            <person name="Huijbregts L."/>
            <person name="Spaninks M."/>
            <person name="Wagenaar J.A."/>
            <person name="Fluit A.C."/>
            <person name="Duim B."/>
        </authorList>
    </citation>
    <scope>NUCLEOTIDE SEQUENCE [LARGE SCALE GENOMIC DNA]</scope>
    <source>
        <strain evidence="1 2">215070706401-1</strain>
    </source>
</reference>
<dbReference type="Pfam" id="PF16993">
    <property type="entry name" value="Asp1"/>
    <property type="match status" value="1"/>
</dbReference>
<dbReference type="RefSeq" id="WP_096591375.1">
    <property type="nucleotide sequence ID" value="NZ_MWUU01000002.1"/>
</dbReference>
<accession>A0A2A4H053</accession>
<dbReference type="EMBL" id="MWUU01000002">
    <property type="protein sequence ID" value="PCF56784.1"/>
    <property type="molecule type" value="Genomic_DNA"/>
</dbReference>
<dbReference type="NCBIfam" id="TIGR03713">
    <property type="entry name" value="acc_sec_asp1"/>
    <property type="match status" value="1"/>
</dbReference>
<dbReference type="InterPro" id="IPR022372">
    <property type="entry name" value="Accessory_SS_Asp1"/>
</dbReference>
<proteinExistence type="predicted"/>
<protein>
    <submittedName>
        <fullName evidence="1">Accessory Sec system protein Asp1</fullName>
    </submittedName>
</protein>
<organism evidence="1 2">
    <name type="scientific">Staphylococcus delphini</name>
    <dbReference type="NCBI Taxonomy" id="53344"/>
    <lineage>
        <taxon>Bacteria</taxon>
        <taxon>Bacillati</taxon>
        <taxon>Bacillota</taxon>
        <taxon>Bacilli</taxon>
        <taxon>Bacillales</taxon>
        <taxon>Staphylococcaceae</taxon>
        <taxon>Staphylococcus</taxon>
        <taxon>Staphylococcus intermedius group</taxon>
    </lineage>
</organism>